<dbReference type="Proteomes" id="UP000215914">
    <property type="component" value="Chromosome 17"/>
</dbReference>
<reference evidence="2" key="1">
    <citation type="journal article" date="2017" name="Nature">
        <title>The sunflower genome provides insights into oil metabolism, flowering and Asterid evolution.</title>
        <authorList>
            <person name="Badouin H."/>
            <person name="Gouzy J."/>
            <person name="Grassa C.J."/>
            <person name="Murat F."/>
            <person name="Staton S.E."/>
            <person name="Cottret L."/>
            <person name="Lelandais-Briere C."/>
            <person name="Owens G.L."/>
            <person name="Carrere S."/>
            <person name="Mayjonade B."/>
            <person name="Legrand L."/>
            <person name="Gill N."/>
            <person name="Kane N.C."/>
            <person name="Bowers J.E."/>
            <person name="Hubner S."/>
            <person name="Bellec A."/>
            <person name="Berard A."/>
            <person name="Berges H."/>
            <person name="Blanchet N."/>
            <person name="Boniface M.C."/>
            <person name="Brunel D."/>
            <person name="Catrice O."/>
            <person name="Chaidir N."/>
            <person name="Claudel C."/>
            <person name="Donnadieu C."/>
            <person name="Faraut T."/>
            <person name="Fievet G."/>
            <person name="Helmstetter N."/>
            <person name="King M."/>
            <person name="Knapp S.J."/>
            <person name="Lai Z."/>
            <person name="Le Paslier M.C."/>
            <person name="Lippi Y."/>
            <person name="Lorenzon L."/>
            <person name="Mandel J.R."/>
            <person name="Marage G."/>
            <person name="Marchand G."/>
            <person name="Marquand E."/>
            <person name="Bret-Mestries E."/>
            <person name="Morien E."/>
            <person name="Nambeesan S."/>
            <person name="Nguyen T."/>
            <person name="Pegot-Espagnet P."/>
            <person name="Pouilly N."/>
            <person name="Raftis F."/>
            <person name="Sallet E."/>
            <person name="Schiex T."/>
            <person name="Thomas J."/>
            <person name="Vandecasteele C."/>
            <person name="Vares D."/>
            <person name="Vear F."/>
            <person name="Vautrin S."/>
            <person name="Crespi M."/>
            <person name="Mangin B."/>
            <person name="Burke J.M."/>
            <person name="Salse J."/>
            <person name="Munos S."/>
            <person name="Vincourt P."/>
            <person name="Rieseberg L.H."/>
            <person name="Langlade N.B."/>
        </authorList>
    </citation>
    <scope>NUCLEOTIDE SEQUENCE [LARGE SCALE GENOMIC DNA]</scope>
    <source>
        <strain evidence="2">cv. SF193</strain>
    </source>
</reference>
<dbReference type="EMBL" id="CM007906">
    <property type="protein sequence ID" value="OTF85134.1"/>
    <property type="molecule type" value="Genomic_DNA"/>
</dbReference>
<proteinExistence type="predicted"/>
<organism evidence="1 2">
    <name type="scientific">Helianthus annuus</name>
    <name type="common">Common sunflower</name>
    <dbReference type="NCBI Taxonomy" id="4232"/>
    <lineage>
        <taxon>Eukaryota</taxon>
        <taxon>Viridiplantae</taxon>
        <taxon>Streptophyta</taxon>
        <taxon>Embryophyta</taxon>
        <taxon>Tracheophyta</taxon>
        <taxon>Spermatophyta</taxon>
        <taxon>Magnoliopsida</taxon>
        <taxon>eudicotyledons</taxon>
        <taxon>Gunneridae</taxon>
        <taxon>Pentapetalae</taxon>
        <taxon>asterids</taxon>
        <taxon>campanulids</taxon>
        <taxon>Asterales</taxon>
        <taxon>Asteraceae</taxon>
        <taxon>Asteroideae</taxon>
        <taxon>Heliantheae alliance</taxon>
        <taxon>Heliantheae</taxon>
        <taxon>Helianthus</taxon>
    </lineage>
</organism>
<evidence type="ECO:0000313" key="1">
    <source>
        <dbReference type="EMBL" id="OTF85134.1"/>
    </source>
</evidence>
<protein>
    <submittedName>
        <fullName evidence="1">Uncharacterized protein</fullName>
    </submittedName>
</protein>
<name>A0A251RMW6_HELAN</name>
<sequence length="171" mass="19615">MDSASMTRAVMNVQSARSLMRELQELLDEWKENSETNTAHMKQDKAPIESHMSTVHEQGEVEDHKAQPDTKIEGRSGGRMTHITCYWENLNEQFKKGNEKTGHILSMLQKIEGVMTKLPTSHRAKLQERFFGLSAEAEAIMDDVMDCMKIQYDKKPSRSNVYFHELVPSPC</sequence>
<evidence type="ECO:0000313" key="2">
    <source>
        <dbReference type="Proteomes" id="UP000215914"/>
    </source>
</evidence>
<accession>A0A251RMW6</accession>
<keyword evidence="2" id="KW-1185">Reference proteome</keyword>
<dbReference type="AlphaFoldDB" id="A0A251RMW6"/>
<gene>
    <name evidence="1" type="ORF">HannXRQ_Chr17g0536701</name>
</gene>
<dbReference type="InParanoid" id="A0A251RMW6"/>